<sequence>MNRRCVERWWWLAGAAVLLGALCLVLPAVAEVSSESGAGTYKIIKAGLDFLDETFAAPGVHFQELRMSPIVRWENGYELPLEVGVMALGEHLAPLLKKIQEFRFAEARLVNRALAVSVSAERVDGGPLLVVTLNQALVVGEPAGRPHVDAWNRRLIRVWEALAKATGFEPLVKERKAVTEPGRETWITNVRVDSDGRLQLTGYALSFKGATALGESLYKTGAVREVFLTALHRNTYEKVPVWRFDLVAVAAEP</sequence>
<dbReference type="EMBL" id="QOQW01000004">
    <property type="protein sequence ID" value="RCK80926.1"/>
    <property type="molecule type" value="Genomic_DNA"/>
</dbReference>
<dbReference type="AlphaFoldDB" id="A0A367ZSB8"/>
<protein>
    <submittedName>
        <fullName evidence="1">Uncharacterized protein</fullName>
    </submittedName>
</protein>
<dbReference type="InterPro" id="IPR007813">
    <property type="entry name" value="PilN"/>
</dbReference>
<dbReference type="Proteomes" id="UP000252355">
    <property type="component" value="Unassembled WGS sequence"/>
</dbReference>
<dbReference type="Pfam" id="PF05137">
    <property type="entry name" value="PilN"/>
    <property type="match status" value="1"/>
</dbReference>
<evidence type="ECO:0000313" key="1">
    <source>
        <dbReference type="EMBL" id="RCK80926.1"/>
    </source>
</evidence>
<comment type="caution">
    <text evidence="1">The sequence shown here is derived from an EMBL/GenBank/DDBJ whole genome shotgun (WGS) entry which is preliminary data.</text>
</comment>
<proteinExistence type="predicted"/>
<gene>
    <name evidence="1" type="ORF">OZSIB_2814</name>
</gene>
<reference evidence="1 2" key="1">
    <citation type="submission" date="2018-05" db="EMBL/GenBank/DDBJ databases">
        <title>A metagenomic window into the 2 km-deep terrestrial subsurface aquifer revealed taxonomically and functionally diverse microbial community comprising novel uncultured bacterial lineages.</title>
        <authorList>
            <person name="Kadnikov V.V."/>
            <person name="Mardanov A.V."/>
            <person name="Beletsky A.V."/>
            <person name="Banks D."/>
            <person name="Pimenov N.V."/>
            <person name="Frank Y.A."/>
            <person name="Karnachuk O.V."/>
            <person name="Ravin N.V."/>
        </authorList>
    </citation>
    <scope>NUCLEOTIDE SEQUENCE [LARGE SCALE GENOMIC DNA]</scope>
    <source>
        <strain evidence="1">BY5</strain>
    </source>
</reference>
<accession>A0A367ZSB8</accession>
<evidence type="ECO:0000313" key="2">
    <source>
        <dbReference type="Proteomes" id="UP000252355"/>
    </source>
</evidence>
<organism evidence="1 2">
    <name type="scientific">Candidatus Ozemobacter sibiricus</name>
    <dbReference type="NCBI Taxonomy" id="2268124"/>
    <lineage>
        <taxon>Bacteria</taxon>
        <taxon>Candidatus Ozemobacteria</taxon>
        <taxon>Candidatus Ozemobacterales</taxon>
        <taxon>Candidatus Ozemobacteraceae</taxon>
        <taxon>Candidatus Ozemobacter</taxon>
    </lineage>
</organism>
<name>A0A367ZSB8_9BACT</name>